<evidence type="ECO:0000259" key="1">
    <source>
        <dbReference type="Pfam" id="PF03108"/>
    </source>
</evidence>
<dbReference type="OrthoDB" id="1746950at2759"/>
<keyword evidence="4" id="KW-1185">Reference proteome</keyword>
<reference evidence="3 4" key="1">
    <citation type="submission" date="2020-06" db="EMBL/GenBank/DDBJ databases">
        <title>Transcriptomic and genomic resources for Thalictrum thalictroides and T. hernandezii: Facilitating candidate gene discovery in an emerging model plant lineage.</title>
        <authorList>
            <person name="Arias T."/>
            <person name="Riano-Pachon D.M."/>
            <person name="Di Stilio V.S."/>
        </authorList>
    </citation>
    <scope>NUCLEOTIDE SEQUENCE [LARGE SCALE GENOMIC DNA]</scope>
    <source>
        <strain evidence="4">cv. WT478/WT964</strain>
        <tissue evidence="3">Leaves</tissue>
    </source>
</reference>
<sequence length="320" mass="36821">MLEVNHGGYFDAYPILYYKNGKKSFFEIVVDKMSFFEIKGFVDELKYTDIIKMHWLVASRSMNYLRILLDDNSAKDIIEATGTQHSLIELYLEHENHYPVELDTDCLNEQESVESENDDGSDEVDDVVDINNEEVQELHSDSDVNSTEGVSDDELRTVRQDKQSGVHNELPSIIGFGEDKLPSIIGDITSADDYYSPDETDEEDAQDVGRRKRGKKKIKYPIWNPKSDVFKFVPVKGWRFADTNQLRDCIIAYAVNNGLPLRFEKINKDIVLAKCASNRPWRLWATKMSSEMTVQITSLCDEHRMEIERVSGKCVRKVLN</sequence>
<comment type="caution">
    <text evidence="3">The sequence shown here is derived from an EMBL/GenBank/DDBJ whole genome shotgun (WGS) entry which is preliminary data.</text>
</comment>
<evidence type="ECO:0000259" key="2">
    <source>
        <dbReference type="Pfam" id="PF26130"/>
    </source>
</evidence>
<dbReference type="EMBL" id="JABWDY010029073">
    <property type="protein sequence ID" value="KAF5186584.1"/>
    <property type="molecule type" value="Genomic_DNA"/>
</dbReference>
<dbReference type="Proteomes" id="UP000554482">
    <property type="component" value="Unassembled WGS sequence"/>
</dbReference>
<organism evidence="3 4">
    <name type="scientific">Thalictrum thalictroides</name>
    <name type="common">Rue-anemone</name>
    <name type="synonym">Anemone thalictroides</name>
    <dbReference type="NCBI Taxonomy" id="46969"/>
    <lineage>
        <taxon>Eukaryota</taxon>
        <taxon>Viridiplantae</taxon>
        <taxon>Streptophyta</taxon>
        <taxon>Embryophyta</taxon>
        <taxon>Tracheophyta</taxon>
        <taxon>Spermatophyta</taxon>
        <taxon>Magnoliopsida</taxon>
        <taxon>Ranunculales</taxon>
        <taxon>Ranunculaceae</taxon>
        <taxon>Thalictroideae</taxon>
        <taxon>Thalictrum</taxon>
    </lineage>
</organism>
<protein>
    <recommendedName>
        <fullName evidence="5">Transposase MuDR plant domain-containing protein</fullName>
    </recommendedName>
</protein>
<evidence type="ECO:0008006" key="5">
    <source>
        <dbReference type="Google" id="ProtNLM"/>
    </source>
</evidence>
<name>A0A7J6VNC1_THATH</name>
<dbReference type="InterPro" id="IPR058594">
    <property type="entry name" value="PB1-like_dom_pln"/>
</dbReference>
<evidence type="ECO:0000313" key="4">
    <source>
        <dbReference type="Proteomes" id="UP000554482"/>
    </source>
</evidence>
<evidence type="ECO:0000313" key="3">
    <source>
        <dbReference type="EMBL" id="KAF5186584.1"/>
    </source>
</evidence>
<feature type="domain" description="PB1-like" evidence="2">
    <location>
        <begin position="2"/>
        <end position="94"/>
    </location>
</feature>
<dbReference type="InterPro" id="IPR004332">
    <property type="entry name" value="Transposase_MuDR"/>
</dbReference>
<proteinExistence type="predicted"/>
<dbReference type="Pfam" id="PF26130">
    <property type="entry name" value="PB1-like"/>
    <property type="match status" value="1"/>
</dbReference>
<dbReference type="Pfam" id="PF03108">
    <property type="entry name" value="DBD_Tnp_Mut"/>
    <property type="match status" value="1"/>
</dbReference>
<accession>A0A7J6VNC1</accession>
<dbReference type="AlphaFoldDB" id="A0A7J6VNC1"/>
<gene>
    <name evidence="3" type="ORF">FRX31_023828</name>
</gene>
<feature type="domain" description="Transposase MuDR plant" evidence="1">
    <location>
        <begin position="236"/>
        <end position="296"/>
    </location>
</feature>